<dbReference type="OrthoDB" id="124041at2759"/>
<accession>A0A8E0VF71</accession>
<dbReference type="Proteomes" id="UP000728185">
    <property type="component" value="Unassembled WGS sequence"/>
</dbReference>
<sequence>MGGSLFRVLYLTGQNFGLFIITSKLECWVFSVYFLLLCIASCTQNADLVVHKEGIKHGDLTVEKAVVNRTVPVQVTYTIQANQLKADSVSWLHNNEHIKIDDKTNQEVYYTIETLDDSIVIGLHFRLPTARVTGNWTLIVTTADSQEHRAVCFVECKYNFFLVLVSRSFSPFCLRG</sequence>
<comment type="caution">
    <text evidence="1">The sequence shown here is derived from an EMBL/GenBank/DDBJ whole genome shotgun (WGS) entry which is preliminary data.</text>
</comment>
<dbReference type="EMBL" id="LUCM01011129">
    <property type="protein sequence ID" value="KAA0184413.1"/>
    <property type="molecule type" value="Genomic_DNA"/>
</dbReference>
<gene>
    <name evidence="1" type="ORF">FBUS_11217</name>
</gene>
<evidence type="ECO:0000313" key="1">
    <source>
        <dbReference type="EMBL" id="KAA0184413.1"/>
    </source>
</evidence>
<organism evidence="1 2">
    <name type="scientific">Fasciolopsis buskii</name>
    <dbReference type="NCBI Taxonomy" id="27845"/>
    <lineage>
        <taxon>Eukaryota</taxon>
        <taxon>Metazoa</taxon>
        <taxon>Spiralia</taxon>
        <taxon>Lophotrochozoa</taxon>
        <taxon>Platyhelminthes</taxon>
        <taxon>Trematoda</taxon>
        <taxon>Digenea</taxon>
        <taxon>Plagiorchiida</taxon>
        <taxon>Echinostomata</taxon>
        <taxon>Echinostomatoidea</taxon>
        <taxon>Fasciolidae</taxon>
        <taxon>Fasciolopsis</taxon>
    </lineage>
</organism>
<reference evidence="1" key="1">
    <citation type="submission" date="2019-05" db="EMBL/GenBank/DDBJ databases">
        <title>Annotation for the trematode Fasciolopsis buski.</title>
        <authorList>
            <person name="Choi Y.-J."/>
        </authorList>
    </citation>
    <scope>NUCLEOTIDE SEQUENCE</scope>
    <source>
        <strain evidence="1">HT</strain>
        <tissue evidence="1">Whole worm</tissue>
    </source>
</reference>
<proteinExistence type="predicted"/>
<protein>
    <submittedName>
        <fullName evidence="1">Uncharacterized protein</fullName>
    </submittedName>
</protein>
<dbReference type="AlphaFoldDB" id="A0A8E0VF71"/>
<evidence type="ECO:0000313" key="2">
    <source>
        <dbReference type="Proteomes" id="UP000728185"/>
    </source>
</evidence>
<name>A0A8E0VF71_9TREM</name>
<keyword evidence="2" id="KW-1185">Reference proteome</keyword>